<organism evidence="1 2">
    <name type="scientific">Austropuccinia psidii MF-1</name>
    <dbReference type="NCBI Taxonomy" id="1389203"/>
    <lineage>
        <taxon>Eukaryota</taxon>
        <taxon>Fungi</taxon>
        <taxon>Dikarya</taxon>
        <taxon>Basidiomycota</taxon>
        <taxon>Pucciniomycotina</taxon>
        <taxon>Pucciniomycetes</taxon>
        <taxon>Pucciniales</taxon>
        <taxon>Sphaerophragmiaceae</taxon>
        <taxon>Austropuccinia</taxon>
    </lineage>
</organism>
<protein>
    <submittedName>
        <fullName evidence="1">Uncharacterized protein</fullName>
    </submittedName>
</protein>
<gene>
    <name evidence="1" type="ORF">O181_116343</name>
</gene>
<accession>A0A9Q3K845</accession>
<evidence type="ECO:0000313" key="1">
    <source>
        <dbReference type="EMBL" id="MBW0576628.1"/>
    </source>
</evidence>
<proteinExistence type="predicted"/>
<reference evidence="1" key="1">
    <citation type="submission" date="2021-03" db="EMBL/GenBank/DDBJ databases">
        <title>Draft genome sequence of rust myrtle Austropuccinia psidii MF-1, a brazilian biotype.</title>
        <authorList>
            <person name="Quecine M.C."/>
            <person name="Pachon D.M.R."/>
            <person name="Bonatelli M.L."/>
            <person name="Correr F.H."/>
            <person name="Franceschini L.M."/>
            <person name="Leite T.F."/>
            <person name="Margarido G.R.A."/>
            <person name="Almeida C.A."/>
            <person name="Ferrarezi J.A."/>
            <person name="Labate C.A."/>
        </authorList>
    </citation>
    <scope>NUCLEOTIDE SEQUENCE</scope>
    <source>
        <strain evidence="1">MF-1</strain>
    </source>
</reference>
<name>A0A9Q3K845_9BASI</name>
<dbReference type="AlphaFoldDB" id="A0A9Q3K845"/>
<keyword evidence="2" id="KW-1185">Reference proteome</keyword>
<comment type="caution">
    <text evidence="1">The sequence shown here is derived from an EMBL/GenBank/DDBJ whole genome shotgun (WGS) entry which is preliminary data.</text>
</comment>
<dbReference type="EMBL" id="AVOT02098818">
    <property type="protein sequence ID" value="MBW0576628.1"/>
    <property type="molecule type" value="Genomic_DNA"/>
</dbReference>
<dbReference type="Proteomes" id="UP000765509">
    <property type="component" value="Unassembled WGS sequence"/>
</dbReference>
<sequence length="134" mass="15799">MTNQKEKGTSTVDPDYIATSSRIRRQLETESLNLSLTPHLDKDGSNFHQWLRSLCRLVENIFNYESYFSLLERDNNRGCNWQIQMFIEKSIHPDLHCHVDDEDEARQLFVFLRDCFDRLSWSKVRVGPVGIPTH</sequence>
<evidence type="ECO:0000313" key="2">
    <source>
        <dbReference type="Proteomes" id="UP000765509"/>
    </source>
</evidence>